<sequence length="143" mass="14530">MQSRTGAIGQQAAAPGRRGGRVGGTSGQARCGGPRGRALQFPGRGAVREDQPSRESRRRTSRPSPRGRGRRRTGTGFRRPLGLGGGRVGAGIADVPSPCHLRGGGGGIARSPPEGPDEAPPVGSERGGEDISARKPPPGGDTI</sequence>
<protein>
    <submittedName>
        <fullName evidence="2">Uncharacterized protein</fullName>
    </submittedName>
</protein>
<gene>
    <name evidence="2" type="ORF">THAOC_01455</name>
</gene>
<proteinExistence type="predicted"/>
<feature type="compositionally biased region" description="Low complexity" evidence="1">
    <location>
        <begin position="1"/>
        <end position="16"/>
    </location>
</feature>
<feature type="compositionally biased region" description="Basic and acidic residues" evidence="1">
    <location>
        <begin position="46"/>
        <end position="55"/>
    </location>
</feature>
<accession>K0TH96</accession>
<dbReference type="EMBL" id="AGNL01001723">
    <property type="protein sequence ID" value="EJK76765.1"/>
    <property type="molecule type" value="Genomic_DNA"/>
</dbReference>
<feature type="region of interest" description="Disordered" evidence="1">
    <location>
        <begin position="1"/>
        <end position="143"/>
    </location>
</feature>
<evidence type="ECO:0000313" key="2">
    <source>
        <dbReference type="EMBL" id="EJK76765.1"/>
    </source>
</evidence>
<comment type="caution">
    <text evidence="2">The sequence shown here is derived from an EMBL/GenBank/DDBJ whole genome shotgun (WGS) entry which is preliminary data.</text>
</comment>
<keyword evidence="3" id="KW-1185">Reference proteome</keyword>
<name>K0TH96_THAOC</name>
<reference evidence="2 3" key="1">
    <citation type="journal article" date="2012" name="Genome Biol.">
        <title>Genome and low-iron response of an oceanic diatom adapted to chronic iron limitation.</title>
        <authorList>
            <person name="Lommer M."/>
            <person name="Specht M."/>
            <person name="Roy A.S."/>
            <person name="Kraemer L."/>
            <person name="Andreson R."/>
            <person name="Gutowska M.A."/>
            <person name="Wolf J."/>
            <person name="Bergner S.V."/>
            <person name="Schilhabel M.B."/>
            <person name="Klostermeier U.C."/>
            <person name="Beiko R.G."/>
            <person name="Rosenstiel P."/>
            <person name="Hippler M."/>
            <person name="Laroche J."/>
        </authorList>
    </citation>
    <scope>NUCLEOTIDE SEQUENCE [LARGE SCALE GENOMIC DNA]</scope>
    <source>
        <strain evidence="2 3">CCMP1005</strain>
    </source>
</reference>
<dbReference type="Proteomes" id="UP000266841">
    <property type="component" value="Unassembled WGS sequence"/>
</dbReference>
<evidence type="ECO:0000313" key="3">
    <source>
        <dbReference type="Proteomes" id="UP000266841"/>
    </source>
</evidence>
<organism evidence="2 3">
    <name type="scientific">Thalassiosira oceanica</name>
    <name type="common">Marine diatom</name>
    <dbReference type="NCBI Taxonomy" id="159749"/>
    <lineage>
        <taxon>Eukaryota</taxon>
        <taxon>Sar</taxon>
        <taxon>Stramenopiles</taxon>
        <taxon>Ochrophyta</taxon>
        <taxon>Bacillariophyta</taxon>
        <taxon>Coscinodiscophyceae</taxon>
        <taxon>Thalassiosirophycidae</taxon>
        <taxon>Thalassiosirales</taxon>
        <taxon>Thalassiosiraceae</taxon>
        <taxon>Thalassiosira</taxon>
    </lineage>
</organism>
<evidence type="ECO:0000256" key="1">
    <source>
        <dbReference type="SAM" id="MobiDB-lite"/>
    </source>
</evidence>
<feature type="compositionally biased region" description="Basic residues" evidence="1">
    <location>
        <begin position="56"/>
        <end position="73"/>
    </location>
</feature>
<dbReference type="AlphaFoldDB" id="K0TH96"/>